<accession>A0A7X8SJK7</accession>
<comment type="caution">
    <text evidence="2">The sequence shown here is derived from an EMBL/GenBank/DDBJ whole genome shotgun (WGS) entry which is preliminary data.</text>
</comment>
<dbReference type="EMBL" id="JABAIL010000003">
    <property type="protein sequence ID" value="NLR91449.1"/>
    <property type="molecule type" value="Genomic_DNA"/>
</dbReference>
<gene>
    <name evidence="2" type="ORF">HGP29_09545</name>
</gene>
<evidence type="ECO:0000256" key="1">
    <source>
        <dbReference type="SAM" id="Phobius"/>
    </source>
</evidence>
<feature type="transmembrane region" description="Helical" evidence="1">
    <location>
        <begin position="284"/>
        <end position="302"/>
    </location>
</feature>
<dbReference type="Proteomes" id="UP000585050">
    <property type="component" value="Unassembled WGS sequence"/>
</dbReference>
<protein>
    <submittedName>
        <fullName evidence="2">Uncharacterized protein</fullName>
    </submittedName>
</protein>
<evidence type="ECO:0000313" key="2">
    <source>
        <dbReference type="EMBL" id="NLR91449.1"/>
    </source>
</evidence>
<feature type="transmembrane region" description="Helical" evidence="1">
    <location>
        <begin position="350"/>
        <end position="368"/>
    </location>
</feature>
<organism evidence="2 3">
    <name type="scientific">Flammeovirga agarivorans</name>
    <dbReference type="NCBI Taxonomy" id="2726742"/>
    <lineage>
        <taxon>Bacteria</taxon>
        <taxon>Pseudomonadati</taxon>
        <taxon>Bacteroidota</taxon>
        <taxon>Cytophagia</taxon>
        <taxon>Cytophagales</taxon>
        <taxon>Flammeovirgaceae</taxon>
        <taxon>Flammeovirga</taxon>
    </lineage>
</organism>
<dbReference type="RefSeq" id="WP_168882171.1">
    <property type="nucleotide sequence ID" value="NZ_JABAIL010000003.1"/>
</dbReference>
<keyword evidence="3" id="KW-1185">Reference proteome</keyword>
<sequence length="410" mass="48754">MTKLKIDLSYRTSELLKTLNEKSNNSRQSWIIMSLFSLIIFIGVINHIYSGNNIRIEVRENNILKLKFSDHNKNFFNQKFEILNQGKPLNNINSIGEYSDYKYESNISKEEKEINILKTQKIKEFDTVKVPIINISFSARDLTFISSIVFLLLNFWYSKTILKEKNILTQLIYPLTAKPQDEEAHILWGNNKEIIKELFLIEQIESNHSENHELISFKRKYSIQNNDDVTIVKSNLLNKKNKQEKQLNLIIEELKSETYSIIELLPSKFLILFSKIKTKKEEDFITFVFSFLPSFVLAFSFFSDIYFDFIQINSITNKTLFKEICDYILEENTRNEPLIDDLTRSSLFTLFKYFMSLFILIFITIKSYENWIKISRIMSSIISNIFYIEYCQYSLKEHIEMDRFWSTKNI</sequence>
<keyword evidence="1" id="KW-1133">Transmembrane helix</keyword>
<keyword evidence="1" id="KW-0472">Membrane</keyword>
<name>A0A7X8SJK7_9BACT</name>
<feature type="transmembrane region" description="Helical" evidence="1">
    <location>
        <begin position="30"/>
        <end position="49"/>
    </location>
</feature>
<proteinExistence type="predicted"/>
<dbReference type="AlphaFoldDB" id="A0A7X8SJK7"/>
<reference evidence="2 3" key="1">
    <citation type="submission" date="2020-04" db="EMBL/GenBank/DDBJ databases">
        <title>Flammeovirga sp. SR4, a novel species isolated from seawater.</title>
        <authorList>
            <person name="Wang X."/>
        </authorList>
    </citation>
    <scope>NUCLEOTIDE SEQUENCE [LARGE SCALE GENOMIC DNA]</scope>
    <source>
        <strain evidence="2 3">SR4</strain>
    </source>
</reference>
<keyword evidence="1" id="KW-0812">Transmembrane</keyword>
<evidence type="ECO:0000313" key="3">
    <source>
        <dbReference type="Proteomes" id="UP000585050"/>
    </source>
</evidence>